<name>A0A662DFJ3_UNCAE</name>
<feature type="domain" description="Flagellar assembly protein FliH/Type III secretion system HrpE" evidence="8">
    <location>
        <begin position="71"/>
        <end position="199"/>
    </location>
</feature>
<evidence type="ECO:0000259" key="8">
    <source>
        <dbReference type="Pfam" id="PF02108"/>
    </source>
</evidence>
<dbReference type="InterPro" id="IPR018035">
    <property type="entry name" value="Flagellar_FliH/T3SS_HrpE"/>
</dbReference>
<dbReference type="SUPFAM" id="SSF160527">
    <property type="entry name" value="V-type ATPase subunit E-like"/>
    <property type="match status" value="1"/>
</dbReference>
<dbReference type="Pfam" id="PF02108">
    <property type="entry name" value="FliH"/>
    <property type="match status" value="1"/>
</dbReference>
<dbReference type="EMBL" id="QMQA01000039">
    <property type="protein sequence ID" value="RLE14550.1"/>
    <property type="molecule type" value="Genomic_DNA"/>
</dbReference>
<proteinExistence type="inferred from homology"/>
<dbReference type="PANTHER" id="PTHR34982">
    <property type="entry name" value="YOP PROTEINS TRANSLOCATION PROTEIN L"/>
    <property type="match status" value="1"/>
</dbReference>
<keyword evidence="3" id="KW-0813">Transport</keyword>
<evidence type="ECO:0000256" key="6">
    <source>
        <dbReference type="ARBA" id="ARBA00023225"/>
    </source>
</evidence>
<comment type="caution">
    <text evidence="9">The sequence shown here is derived from an EMBL/GenBank/DDBJ whole genome shotgun (WGS) entry which is preliminary data.</text>
</comment>
<evidence type="ECO:0000256" key="3">
    <source>
        <dbReference type="ARBA" id="ARBA00022448"/>
    </source>
</evidence>
<evidence type="ECO:0000313" key="10">
    <source>
        <dbReference type="Proteomes" id="UP000280417"/>
    </source>
</evidence>
<evidence type="ECO:0000256" key="1">
    <source>
        <dbReference type="ARBA" id="ARBA00003041"/>
    </source>
</evidence>
<keyword evidence="4" id="KW-1005">Bacterial flagellum biogenesis</keyword>
<protein>
    <recommendedName>
        <fullName evidence="8">Flagellar assembly protein FliH/Type III secretion system HrpE domain-containing protein</fullName>
    </recommendedName>
</protein>
<sequence>MFKLKLNLPLKNVHRINKEPELRKINSDNDSQIKENNFQQSELERIKKIFYRKGFEKGKKEAEASILTLEEALKRAAEELIIEKQNFLKKSERQLVEIALAIARKIIRKEVTIDPGIVKKIVKEALGKVVDYNYKKIVVRVNPRDWGKIMQIKQELISCSKAGTDIKIEKDESIQPGGCMVETENQLVNASIEHQLERIGKAILGEEE</sequence>
<reference evidence="9 10" key="1">
    <citation type="submission" date="2018-06" db="EMBL/GenBank/DDBJ databases">
        <title>Extensive metabolic versatility and redundancy in microbially diverse, dynamic hydrothermal sediments.</title>
        <authorList>
            <person name="Dombrowski N."/>
            <person name="Teske A."/>
            <person name="Baker B.J."/>
        </authorList>
    </citation>
    <scope>NUCLEOTIDE SEQUENCE [LARGE SCALE GENOMIC DNA]</scope>
    <source>
        <strain evidence="9">B3_G15</strain>
    </source>
</reference>
<gene>
    <name evidence="9" type="ORF">DRJ04_02150</name>
</gene>
<keyword evidence="5" id="KW-0653">Protein transport</keyword>
<dbReference type="PANTHER" id="PTHR34982:SF1">
    <property type="entry name" value="FLAGELLAR ASSEMBLY PROTEIN FLIH"/>
    <property type="match status" value="1"/>
</dbReference>
<comment type="similarity">
    <text evidence="2">Belongs to the FliH family.</text>
</comment>
<evidence type="ECO:0000256" key="5">
    <source>
        <dbReference type="ARBA" id="ARBA00022927"/>
    </source>
</evidence>
<evidence type="ECO:0000256" key="4">
    <source>
        <dbReference type="ARBA" id="ARBA00022795"/>
    </source>
</evidence>
<keyword evidence="6" id="KW-1006">Bacterial flagellum protein export</keyword>
<dbReference type="GO" id="GO:0015031">
    <property type="term" value="P:protein transport"/>
    <property type="evidence" value="ECO:0007669"/>
    <property type="project" value="UniProtKB-KW"/>
</dbReference>
<dbReference type="GO" id="GO:0005829">
    <property type="term" value="C:cytosol"/>
    <property type="evidence" value="ECO:0007669"/>
    <property type="project" value="TreeGrafter"/>
</dbReference>
<dbReference type="GO" id="GO:0044781">
    <property type="term" value="P:bacterial-type flagellum organization"/>
    <property type="evidence" value="ECO:0007669"/>
    <property type="project" value="UniProtKB-KW"/>
</dbReference>
<accession>A0A662DFJ3</accession>
<dbReference type="InterPro" id="IPR051472">
    <property type="entry name" value="T3SS_Stator/FliH"/>
</dbReference>
<dbReference type="AlphaFoldDB" id="A0A662DFJ3"/>
<comment type="function">
    <text evidence="1">Needed for flagellar regrowth and assembly.</text>
</comment>
<feature type="coiled-coil region" evidence="7">
    <location>
        <begin position="59"/>
        <end position="90"/>
    </location>
</feature>
<keyword evidence="7" id="KW-0175">Coiled coil</keyword>
<organism evidence="9 10">
    <name type="scientific">Aerophobetes bacterium</name>
    <dbReference type="NCBI Taxonomy" id="2030807"/>
    <lineage>
        <taxon>Bacteria</taxon>
        <taxon>Candidatus Aerophobota</taxon>
    </lineage>
</organism>
<evidence type="ECO:0000313" key="9">
    <source>
        <dbReference type="EMBL" id="RLE14550.1"/>
    </source>
</evidence>
<evidence type="ECO:0000256" key="7">
    <source>
        <dbReference type="SAM" id="Coils"/>
    </source>
</evidence>
<evidence type="ECO:0000256" key="2">
    <source>
        <dbReference type="ARBA" id="ARBA00006602"/>
    </source>
</evidence>
<dbReference type="Proteomes" id="UP000280417">
    <property type="component" value="Unassembled WGS sequence"/>
</dbReference>